<organism evidence="3 4">
    <name type="scientific">Puccinia striiformis</name>
    <dbReference type="NCBI Taxonomy" id="27350"/>
    <lineage>
        <taxon>Eukaryota</taxon>
        <taxon>Fungi</taxon>
        <taxon>Dikarya</taxon>
        <taxon>Basidiomycota</taxon>
        <taxon>Pucciniomycotina</taxon>
        <taxon>Pucciniomycetes</taxon>
        <taxon>Pucciniales</taxon>
        <taxon>Pucciniaceae</taxon>
        <taxon>Puccinia</taxon>
    </lineage>
</organism>
<accession>A0A2S4U9J6</accession>
<evidence type="ECO:0000259" key="2">
    <source>
        <dbReference type="Pfam" id="PF00224"/>
    </source>
</evidence>
<feature type="compositionally biased region" description="Polar residues" evidence="1">
    <location>
        <begin position="56"/>
        <end position="67"/>
    </location>
</feature>
<name>A0A2S4U9J6_9BASI</name>
<proteinExistence type="predicted"/>
<dbReference type="Proteomes" id="UP000238274">
    <property type="component" value="Unassembled WGS sequence"/>
</dbReference>
<dbReference type="GO" id="GO:0000287">
    <property type="term" value="F:magnesium ion binding"/>
    <property type="evidence" value="ECO:0007669"/>
    <property type="project" value="InterPro"/>
</dbReference>
<reference evidence="4" key="2">
    <citation type="journal article" date="2018" name="BMC Genomics">
        <title>Genomic insights into host adaptation between the wheat stripe rust pathogen (Puccinia striiformis f. sp. tritici) and the barley stripe rust pathogen (Puccinia striiformis f. sp. hordei).</title>
        <authorList>
            <person name="Xia C."/>
            <person name="Wang M."/>
            <person name="Yin C."/>
            <person name="Cornejo O.E."/>
            <person name="Hulbert S.H."/>
            <person name="Chen X."/>
        </authorList>
    </citation>
    <scope>NUCLEOTIDE SEQUENCE [LARGE SCALE GENOMIC DNA]</scope>
    <source>
        <strain evidence="4">93TX-2</strain>
    </source>
</reference>
<dbReference type="VEuPathDB" id="FungiDB:PSHT_16508"/>
<reference evidence="4" key="3">
    <citation type="journal article" date="2018" name="Mol. Plant Microbe Interact.">
        <title>Genome sequence resources for the wheat stripe rust pathogen (Puccinia striiformis f. sp. tritici) and the barley stripe rust pathogen (Puccinia striiformis f. sp. hordei).</title>
        <authorList>
            <person name="Xia C."/>
            <person name="Wang M."/>
            <person name="Yin C."/>
            <person name="Cornejo O.E."/>
            <person name="Hulbert S.H."/>
            <person name="Chen X."/>
        </authorList>
    </citation>
    <scope>NUCLEOTIDE SEQUENCE [LARGE SCALE GENOMIC DNA]</scope>
    <source>
        <strain evidence="4">93TX-2</strain>
    </source>
</reference>
<dbReference type="InterPro" id="IPR011037">
    <property type="entry name" value="Pyrv_Knase-like_insert_dom_sf"/>
</dbReference>
<dbReference type="OrthoDB" id="108365at2759"/>
<dbReference type="VEuPathDB" id="FungiDB:PSTT_09928"/>
<feature type="region of interest" description="Disordered" evidence="1">
    <location>
        <begin position="56"/>
        <end position="75"/>
    </location>
</feature>
<dbReference type="InterPro" id="IPR015793">
    <property type="entry name" value="Pyrv_Knase_brl"/>
</dbReference>
<comment type="caution">
    <text evidence="3">The sequence shown here is derived from an EMBL/GenBank/DDBJ whole genome shotgun (WGS) entry which is preliminary data.</text>
</comment>
<evidence type="ECO:0000256" key="1">
    <source>
        <dbReference type="SAM" id="MobiDB-lite"/>
    </source>
</evidence>
<dbReference type="AlphaFoldDB" id="A0A2S4U9J6"/>
<dbReference type="SUPFAM" id="SSF50800">
    <property type="entry name" value="PK beta-barrel domain-like"/>
    <property type="match status" value="1"/>
</dbReference>
<evidence type="ECO:0000313" key="4">
    <source>
        <dbReference type="Proteomes" id="UP000238274"/>
    </source>
</evidence>
<dbReference type="EMBL" id="PKSM01000545">
    <property type="protein sequence ID" value="POV93955.1"/>
    <property type="molecule type" value="Genomic_DNA"/>
</dbReference>
<feature type="domain" description="Pyruvate kinase barrel" evidence="2">
    <location>
        <begin position="6"/>
        <end position="145"/>
    </location>
</feature>
<dbReference type="GO" id="GO:0004743">
    <property type="term" value="F:pyruvate kinase activity"/>
    <property type="evidence" value="ECO:0007669"/>
    <property type="project" value="InterPro"/>
</dbReference>
<dbReference type="InterPro" id="IPR015806">
    <property type="entry name" value="Pyrv_Knase_insert_dom_sf"/>
</dbReference>
<dbReference type="Gene3D" id="2.40.33.10">
    <property type="entry name" value="PK beta-barrel domain-like"/>
    <property type="match status" value="1"/>
</dbReference>
<sequence>MTEPGRPLAIALDTKGPEIRTGLMVDGVDVIIIPPSTLYPKLTQQPTVLFSLSVDRSNSVDQNQSRSPYEDDQIHDVPRLYNLPTIISLDNQSTHTHPFSSHDVLEKDPNGAFIEVEAVNDGVLSSKKGVNLPGTDVDLPAYPER</sequence>
<protein>
    <recommendedName>
        <fullName evidence="2">Pyruvate kinase barrel domain-containing protein</fullName>
    </recommendedName>
</protein>
<gene>
    <name evidence="3" type="ORF">PSHT_16508</name>
</gene>
<evidence type="ECO:0000313" key="3">
    <source>
        <dbReference type="EMBL" id="POV93955.1"/>
    </source>
</evidence>
<dbReference type="GO" id="GO:0030955">
    <property type="term" value="F:potassium ion binding"/>
    <property type="evidence" value="ECO:0007669"/>
    <property type="project" value="InterPro"/>
</dbReference>
<dbReference type="Pfam" id="PF00224">
    <property type="entry name" value="PK"/>
    <property type="match status" value="1"/>
</dbReference>
<feature type="region of interest" description="Disordered" evidence="1">
    <location>
        <begin position="125"/>
        <end position="145"/>
    </location>
</feature>
<keyword evidence="4" id="KW-1185">Reference proteome</keyword>
<reference evidence="3 4" key="1">
    <citation type="submission" date="2017-12" db="EMBL/GenBank/DDBJ databases">
        <title>Gene loss provides genomic basis for host adaptation in cereal stripe rust fungi.</title>
        <authorList>
            <person name="Xia C."/>
        </authorList>
    </citation>
    <scope>NUCLEOTIDE SEQUENCE [LARGE SCALE GENOMIC DNA]</scope>
    <source>
        <strain evidence="3 4">93TX-2</strain>
    </source>
</reference>